<evidence type="ECO:0000313" key="2">
    <source>
        <dbReference type="Proteomes" id="UP000249005"/>
    </source>
</evidence>
<dbReference type="OrthoDB" id="6623559at2"/>
<organism evidence="1 2">
    <name type="scientific">Leminorella richardii</name>
    <dbReference type="NCBI Taxonomy" id="158841"/>
    <lineage>
        <taxon>Bacteria</taxon>
        <taxon>Pseudomonadati</taxon>
        <taxon>Pseudomonadota</taxon>
        <taxon>Gammaproteobacteria</taxon>
        <taxon>Enterobacterales</taxon>
        <taxon>Budviciaceae</taxon>
        <taxon>Leminorella</taxon>
    </lineage>
</organism>
<keyword evidence="2" id="KW-1185">Reference proteome</keyword>
<evidence type="ECO:0000313" key="1">
    <source>
        <dbReference type="EMBL" id="SQI36520.1"/>
    </source>
</evidence>
<dbReference type="EMBL" id="LS483470">
    <property type="protein sequence ID" value="SQI36520.1"/>
    <property type="molecule type" value="Genomic_DNA"/>
</dbReference>
<dbReference type="Proteomes" id="UP000249005">
    <property type="component" value="Chromosome 1"/>
</dbReference>
<dbReference type="PROSITE" id="PS51257">
    <property type="entry name" value="PROKAR_LIPOPROTEIN"/>
    <property type="match status" value="1"/>
</dbReference>
<evidence type="ECO:0008006" key="3">
    <source>
        <dbReference type="Google" id="ProtNLM"/>
    </source>
</evidence>
<sequence length="189" mass="20962">MDFNKRLQKGKFLSLLAGLAIIPVLLLAGCGEGEKKCEKGNVLSGKACITLSGEFDRMPEDMLSKKYLSNQRPTEAWYKKSEDGKVSLSFVQTTQAMKDTQLSVFAGAMKDQLSAFSPKVTEGKVNGKKVVFLEMTTPDNINPGSPNVFSIMQLSSMNDKLLITTFSMTEDVKDKYYQEGKATLDSLYW</sequence>
<dbReference type="KEGG" id="lri:NCTC12151_00780"/>
<protein>
    <recommendedName>
        <fullName evidence="3">Lipoprotein</fullName>
    </recommendedName>
</protein>
<gene>
    <name evidence="1" type="ORF">NCTC12151_00780</name>
</gene>
<dbReference type="RefSeq" id="WP_111739378.1">
    <property type="nucleotide sequence ID" value="NZ_LR698987.1"/>
</dbReference>
<accession>A0A2X4UU28</accession>
<proteinExistence type="predicted"/>
<reference evidence="1 2" key="1">
    <citation type="submission" date="2018-06" db="EMBL/GenBank/DDBJ databases">
        <authorList>
            <consortium name="Pathogen Informatics"/>
            <person name="Doyle S."/>
        </authorList>
    </citation>
    <scope>NUCLEOTIDE SEQUENCE [LARGE SCALE GENOMIC DNA]</scope>
    <source>
        <strain evidence="1 2">NCTC12151</strain>
    </source>
</reference>
<name>A0A2X4UU28_9GAMM</name>
<dbReference type="AlphaFoldDB" id="A0A2X4UU28"/>